<dbReference type="InterPro" id="IPR004175">
    <property type="entry name" value="RNA_CPDase"/>
</dbReference>
<feature type="short sequence motif" description="HXTX 2" evidence="2">
    <location>
        <begin position="120"/>
        <end position="123"/>
    </location>
</feature>
<evidence type="ECO:0000313" key="5">
    <source>
        <dbReference type="Proteomes" id="UP000886819"/>
    </source>
</evidence>
<accession>A0A9D0YUM1</accession>
<evidence type="ECO:0000256" key="2">
    <source>
        <dbReference type="HAMAP-Rule" id="MF_01940"/>
    </source>
</evidence>
<dbReference type="Proteomes" id="UP000886819">
    <property type="component" value="Unassembled WGS sequence"/>
</dbReference>
<comment type="caution">
    <text evidence="4">The sequence shown here is derived from an EMBL/GenBank/DDBJ whole genome shotgun (WGS) entry which is preliminary data.</text>
</comment>
<sequence length="171" mass="18773">MRLFLALAPDEAARAALARTACMLRPLAPGRYVPPSLYHITLAFLGETDAARLPAVREAMEAAARRSRRFPLALGRLGAFGSVLWRGVEADGALPALALSLREELRARAVPFDPKPLRAHITLARDARLTEEARRLALPEAVWQARSLTLYQSVRREGALQYLPCAEAVLP</sequence>
<comment type="similarity">
    <text evidence="2">Belongs to the 2H phosphoesterase superfamily. ThpR family.</text>
</comment>
<dbReference type="HAMAP" id="MF_01940">
    <property type="entry name" value="RNA_CPDase"/>
    <property type="match status" value="1"/>
</dbReference>
<evidence type="ECO:0000259" key="3">
    <source>
        <dbReference type="Pfam" id="PF02834"/>
    </source>
</evidence>
<dbReference type="PANTHER" id="PTHR35561:SF1">
    <property type="entry name" value="RNA 2',3'-CYCLIC PHOSPHODIESTERASE"/>
    <property type="match status" value="1"/>
</dbReference>
<comment type="catalytic activity">
    <reaction evidence="2">
        <text>a 3'-end 2',3'-cyclophospho-ribonucleotide-RNA + H2O = a 3'-end 2'-phospho-ribonucleotide-RNA + H(+)</text>
        <dbReference type="Rhea" id="RHEA:11828"/>
        <dbReference type="Rhea" id="RHEA-COMP:10464"/>
        <dbReference type="Rhea" id="RHEA-COMP:17353"/>
        <dbReference type="ChEBI" id="CHEBI:15377"/>
        <dbReference type="ChEBI" id="CHEBI:15378"/>
        <dbReference type="ChEBI" id="CHEBI:83064"/>
        <dbReference type="ChEBI" id="CHEBI:173113"/>
        <dbReference type="EC" id="3.1.4.58"/>
    </reaction>
</comment>
<organism evidence="4 5">
    <name type="scientific">Candidatus Avichristensenella intestinipullorum</name>
    <dbReference type="NCBI Taxonomy" id="2840693"/>
    <lineage>
        <taxon>Bacteria</taxon>
        <taxon>Bacillati</taxon>
        <taxon>Bacillota</taxon>
        <taxon>Clostridia</taxon>
        <taxon>Candidatus Avichristensenella</taxon>
    </lineage>
</organism>
<dbReference type="Pfam" id="PF02834">
    <property type="entry name" value="LigT_PEase"/>
    <property type="match status" value="1"/>
</dbReference>
<dbReference type="EC" id="3.1.4.58" evidence="2"/>
<feature type="active site" description="Proton acceptor" evidence="2">
    <location>
        <position position="120"/>
    </location>
</feature>
<dbReference type="NCBIfam" id="TIGR02258">
    <property type="entry name" value="2_5_ligase"/>
    <property type="match status" value="1"/>
</dbReference>
<dbReference type="InterPro" id="IPR009097">
    <property type="entry name" value="Cyclic_Pdiesterase"/>
</dbReference>
<dbReference type="EMBL" id="DVFI01000029">
    <property type="protein sequence ID" value="HIQ62369.1"/>
    <property type="molecule type" value="Genomic_DNA"/>
</dbReference>
<dbReference type="GO" id="GO:0004113">
    <property type="term" value="F:2',3'-cyclic-nucleotide 3'-phosphodiesterase activity"/>
    <property type="evidence" value="ECO:0007669"/>
    <property type="project" value="InterPro"/>
</dbReference>
<dbReference type="SUPFAM" id="SSF55144">
    <property type="entry name" value="LigT-like"/>
    <property type="match status" value="1"/>
</dbReference>
<dbReference type="AlphaFoldDB" id="A0A9D0YUM1"/>
<evidence type="ECO:0000256" key="1">
    <source>
        <dbReference type="ARBA" id="ARBA00022801"/>
    </source>
</evidence>
<evidence type="ECO:0000313" key="4">
    <source>
        <dbReference type="EMBL" id="HIQ62369.1"/>
    </source>
</evidence>
<dbReference type="Gene3D" id="3.90.1140.10">
    <property type="entry name" value="Cyclic phosphodiesterase"/>
    <property type="match status" value="1"/>
</dbReference>
<proteinExistence type="inferred from homology"/>
<name>A0A9D0YUM1_9FIRM</name>
<reference evidence="4" key="1">
    <citation type="submission" date="2020-10" db="EMBL/GenBank/DDBJ databases">
        <authorList>
            <person name="Gilroy R."/>
        </authorList>
    </citation>
    <scope>NUCLEOTIDE SEQUENCE</scope>
    <source>
        <strain evidence="4">ChiHile30-977</strain>
    </source>
</reference>
<gene>
    <name evidence="4" type="primary">thpR</name>
    <name evidence="4" type="ORF">IAA66_02120</name>
</gene>
<feature type="domain" description="Phosphoesterase HXTX" evidence="3">
    <location>
        <begin position="8"/>
        <end position="84"/>
    </location>
</feature>
<dbReference type="InterPro" id="IPR014051">
    <property type="entry name" value="Phosphoesterase_HXTX"/>
</dbReference>
<dbReference type="GO" id="GO:0008664">
    <property type="term" value="F:RNA 2',3'-cyclic 3'-phosphodiesterase activity"/>
    <property type="evidence" value="ECO:0007669"/>
    <property type="project" value="UniProtKB-EC"/>
</dbReference>
<dbReference type="PANTHER" id="PTHR35561">
    <property type="entry name" value="RNA 2',3'-CYCLIC PHOSPHODIESTERASE"/>
    <property type="match status" value="1"/>
</dbReference>
<comment type="function">
    <text evidence="2">Hydrolyzes RNA 2',3'-cyclic phosphodiester to an RNA 2'-phosphomonoester.</text>
</comment>
<feature type="active site" description="Proton donor" evidence="2">
    <location>
        <position position="39"/>
    </location>
</feature>
<reference evidence="4" key="2">
    <citation type="journal article" date="2021" name="PeerJ">
        <title>Extensive microbial diversity within the chicken gut microbiome revealed by metagenomics and culture.</title>
        <authorList>
            <person name="Gilroy R."/>
            <person name="Ravi A."/>
            <person name="Getino M."/>
            <person name="Pursley I."/>
            <person name="Horton D.L."/>
            <person name="Alikhan N.F."/>
            <person name="Baker D."/>
            <person name="Gharbi K."/>
            <person name="Hall N."/>
            <person name="Watson M."/>
            <person name="Adriaenssens E.M."/>
            <person name="Foster-Nyarko E."/>
            <person name="Jarju S."/>
            <person name="Secka A."/>
            <person name="Antonio M."/>
            <person name="Oren A."/>
            <person name="Chaudhuri R.R."/>
            <person name="La Ragione R."/>
            <person name="Hildebrand F."/>
            <person name="Pallen M.J."/>
        </authorList>
    </citation>
    <scope>NUCLEOTIDE SEQUENCE</scope>
    <source>
        <strain evidence="4">ChiHile30-977</strain>
    </source>
</reference>
<keyword evidence="1 2" id="KW-0378">Hydrolase</keyword>
<protein>
    <recommendedName>
        <fullName evidence="2">RNA 2',3'-cyclic phosphodiesterase</fullName>
        <shortName evidence="2">RNA 2',3'-CPDase</shortName>
        <ecNumber evidence="2">3.1.4.58</ecNumber>
    </recommendedName>
</protein>
<feature type="short sequence motif" description="HXTX 1" evidence="2">
    <location>
        <begin position="39"/>
        <end position="42"/>
    </location>
</feature>